<comment type="cofactor">
    <cofactor evidence="1">
        <name>[4Fe-4S] cluster</name>
        <dbReference type="ChEBI" id="CHEBI:49883"/>
    </cofactor>
</comment>
<dbReference type="GO" id="GO:0006269">
    <property type="term" value="P:DNA replication, synthesis of primer"/>
    <property type="evidence" value="ECO:0007669"/>
    <property type="project" value="UniProtKB-KW"/>
</dbReference>
<evidence type="ECO:0000256" key="5">
    <source>
        <dbReference type="ARBA" id="ARBA00022723"/>
    </source>
</evidence>
<comment type="caution">
    <text evidence="9">The sequence shown here is derived from an EMBL/GenBank/DDBJ whole genome shotgun (WGS) entry which is preliminary data.</text>
</comment>
<keyword evidence="2" id="KW-0004">4Fe-4S</keyword>
<evidence type="ECO:0000256" key="4">
    <source>
        <dbReference type="ARBA" id="ARBA00022705"/>
    </source>
</evidence>
<name>A0AAV8W6V4_9CUCU</name>
<keyword evidence="4" id="KW-0235">DNA replication</keyword>
<proteinExistence type="predicted"/>
<evidence type="ECO:0000313" key="9">
    <source>
        <dbReference type="EMBL" id="KAJ8922388.1"/>
    </source>
</evidence>
<keyword evidence="3" id="KW-0639">Primosome</keyword>
<keyword evidence="6" id="KW-0408">Iron</keyword>
<reference evidence="9 10" key="1">
    <citation type="journal article" date="2023" name="Insect Mol. Biol.">
        <title>Genome sequencing provides insights into the evolution of gene families encoding plant cell wall-degrading enzymes in longhorned beetles.</title>
        <authorList>
            <person name="Shin N.R."/>
            <person name="Okamura Y."/>
            <person name="Kirsch R."/>
            <person name="Pauchet Y."/>
        </authorList>
    </citation>
    <scope>NUCLEOTIDE SEQUENCE [LARGE SCALE GENOMIC DNA]</scope>
    <source>
        <strain evidence="9">EAD_L_NR</strain>
    </source>
</reference>
<dbReference type="Proteomes" id="UP001159042">
    <property type="component" value="Unassembled WGS sequence"/>
</dbReference>
<accession>A0AAV8W6V4</accession>
<evidence type="ECO:0000256" key="3">
    <source>
        <dbReference type="ARBA" id="ARBA00022515"/>
    </source>
</evidence>
<dbReference type="GO" id="GO:0006270">
    <property type="term" value="P:DNA replication initiation"/>
    <property type="evidence" value="ECO:0007669"/>
    <property type="project" value="TreeGrafter"/>
</dbReference>
<dbReference type="Pfam" id="PF04104">
    <property type="entry name" value="DNA_primase_lrg"/>
    <property type="match status" value="1"/>
</dbReference>
<dbReference type="GO" id="GO:0005658">
    <property type="term" value="C:alpha DNA polymerase:primase complex"/>
    <property type="evidence" value="ECO:0007669"/>
    <property type="project" value="TreeGrafter"/>
</dbReference>
<keyword evidence="10" id="KW-1185">Reference proteome</keyword>
<evidence type="ECO:0000256" key="1">
    <source>
        <dbReference type="ARBA" id="ARBA00001966"/>
    </source>
</evidence>
<dbReference type="GO" id="GO:0046872">
    <property type="term" value="F:metal ion binding"/>
    <property type="evidence" value="ECO:0007669"/>
    <property type="project" value="UniProtKB-KW"/>
</dbReference>
<dbReference type="InterPro" id="IPR058560">
    <property type="entry name" value="DNA_primase_C"/>
</dbReference>
<evidence type="ECO:0000256" key="2">
    <source>
        <dbReference type="ARBA" id="ARBA00022485"/>
    </source>
</evidence>
<dbReference type="EMBL" id="JANEYG010000007">
    <property type="protein sequence ID" value="KAJ8922388.1"/>
    <property type="molecule type" value="Genomic_DNA"/>
</dbReference>
<dbReference type="Pfam" id="PF26466">
    <property type="entry name" value="DNA_primase_lrg_N"/>
    <property type="match status" value="1"/>
</dbReference>
<protein>
    <recommendedName>
        <fullName evidence="8">DNA primase large subunit C-terminal domain-containing protein</fullName>
    </recommendedName>
</protein>
<dbReference type="Gene3D" id="1.20.930.80">
    <property type="match status" value="1"/>
</dbReference>
<dbReference type="PANTHER" id="PTHR10537:SF4">
    <property type="entry name" value="DNA PRIMASE LARGE SUBUNIT"/>
    <property type="match status" value="1"/>
</dbReference>
<evidence type="ECO:0000313" key="10">
    <source>
        <dbReference type="Proteomes" id="UP001159042"/>
    </source>
</evidence>
<evidence type="ECO:0000259" key="8">
    <source>
        <dbReference type="Pfam" id="PF04104"/>
    </source>
</evidence>
<organism evidence="9 10">
    <name type="scientific">Exocentrus adspersus</name>
    <dbReference type="NCBI Taxonomy" id="1586481"/>
    <lineage>
        <taxon>Eukaryota</taxon>
        <taxon>Metazoa</taxon>
        <taxon>Ecdysozoa</taxon>
        <taxon>Arthropoda</taxon>
        <taxon>Hexapoda</taxon>
        <taxon>Insecta</taxon>
        <taxon>Pterygota</taxon>
        <taxon>Neoptera</taxon>
        <taxon>Endopterygota</taxon>
        <taxon>Coleoptera</taxon>
        <taxon>Polyphaga</taxon>
        <taxon>Cucujiformia</taxon>
        <taxon>Chrysomeloidea</taxon>
        <taxon>Cerambycidae</taxon>
        <taxon>Lamiinae</taxon>
        <taxon>Acanthocinini</taxon>
        <taxon>Exocentrus</taxon>
    </lineage>
</organism>
<feature type="domain" description="DNA primase large subunit C-terminal" evidence="8">
    <location>
        <begin position="257"/>
        <end position="435"/>
    </location>
</feature>
<sequence length="445" mass="52933">MSFYLKPPRGLVNLHTFQDCVEQRLKCYENIFHGNEEKISSLVYLVEDSPLDRTGHYLFRLLSYFNTSFRYVFLENEKKLLLLRLNCYHLEDVKYFLKRTLKHSRECLNEKSIHETVKHIYSLLVYLCSCMLRRDYLNHVFMDDHSDSDCERFQLKVPFHLCASLLFHREVNLNRGYVVIKCLEWKKLLVSVFETFLRTAIKEMRYSRNVQLVASDDRIKNVFKVIENRWRKTESCGEGSSNGIRFNVSNIDAESIIFPLCMLNLYKVLQRTNRLSHNERFDFSLFMKGIGISLSDAVRFWENAYSKQHSACSKCSHDWKNNEKRYIYGIRHLYGLEGSRKDYKVRSCNYFQEKTLSAMEDGGCPFRHFDDDNLRRILKNLLPNKEDEVEVMIYERKEHPGLSCKLFQENVFQIVTNSTTEVACDTNFNDPVQYYLSLKRLICKQ</sequence>
<keyword evidence="5" id="KW-0479">Metal-binding</keyword>
<evidence type="ECO:0000256" key="7">
    <source>
        <dbReference type="ARBA" id="ARBA00023014"/>
    </source>
</evidence>
<dbReference type="GO" id="GO:0051539">
    <property type="term" value="F:4 iron, 4 sulfur cluster binding"/>
    <property type="evidence" value="ECO:0007669"/>
    <property type="project" value="UniProtKB-KW"/>
</dbReference>
<gene>
    <name evidence="9" type="ORF">NQ315_004333</name>
</gene>
<evidence type="ECO:0000256" key="6">
    <source>
        <dbReference type="ARBA" id="ARBA00023004"/>
    </source>
</evidence>
<dbReference type="InterPro" id="IPR007238">
    <property type="entry name" value="DNA_primase_lsu_euk/arc"/>
</dbReference>
<dbReference type="PANTHER" id="PTHR10537">
    <property type="entry name" value="DNA PRIMASE LARGE SUBUNIT"/>
    <property type="match status" value="1"/>
</dbReference>
<dbReference type="AlphaFoldDB" id="A0AAV8W6V4"/>
<keyword evidence="7" id="KW-0411">Iron-sulfur</keyword>